<dbReference type="Proteomes" id="UP000324222">
    <property type="component" value="Unassembled WGS sequence"/>
</dbReference>
<accession>A0A5B7IJN3</accession>
<dbReference type="EMBL" id="VSRR010055734">
    <property type="protein sequence ID" value="MPC81038.1"/>
    <property type="molecule type" value="Genomic_DNA"/>
</dbReference>
<sequence>MSPAVLLPLSPTSLPATSTTPAYKITVFSLCSVVKALGEKERNGVGRVVLLSSALFKRRLDKSRVVCVPCEGPHVPEACRGPTGTGNV</sequence>
<protein>
    <submittedName>
        <fullName evidence="1">Uncharacterized protein</fullName>
    </submittedName>
</protein>
<keyword evidence="2" id="KW-1185">Reference proteome</keyword>
<proteinExistence type="predicted"/>
<reference evidence="1 2" key="1">
    <citation type="submission" date="2019-05" db="EMBL/GenBank/DDBJ databases">
        <title>Another draft genome of Portunus trituberculatus and its Hox gene families provides insights of decapod evolution.</title>
        <authorList>
            <person name="Jeong J.-H."/>
            <person name="Song I."/>
            <person name="Kim S."/>
            <person name="Choi T."/>
            <person name="Kim D."/>
            <person name="Ryu S."/>
            <person name="Kim W."/>
        </authorList>
    </citation>
    <scope>NUCLEOTIDE SEQUENCE [LARGE SCALE GENOMIC DNA]</scope>
    <source>
        <tissue evidence="1">Muscle</tissue>
    </source>
</reference>
<comment type="caution">
    <text evidence="1">The sequence shown here is derived from an EMBL/GenBank/DDBJ whole genome shotgun (WGS) entry which is preliminary data.</text>
</comment>
<evidence type="ECO:0000313" key="1">
    <source>
        <dbReference type="EMBL" id="MPC81038.1"/>
    </source>
</evidence>
<name>A0A5B7IJN3_PORTR</name>
<evidence type="ECO:0000313" key="2">
    <source>
        <dbReference type="Proteomes" id="UP000324222"/>
    </source>
</evidence>
<organism evidence="1 2">
    <name type="scientific">Portunus trituberculatus</name>
    <name type="common">Swimming crab</name>
    <name type="synonym">Neptunus trituberculatus</name>
    <dbReference type="NCBI Taxonomy" id="210409"/>
    <lineage>
        <taxon>Eukaryota</taxon>
        <taxon>Metazoa</taxon>
        <taxon>Ecdysozoa</taxon>
        <taxon>Arthropoda</taxon>
        <taxon>Crustacea</taxon>
        <taxon>Multicrustacea</taxon>
        <taxon>Malacostraca</taxon>
        <taxon>Eumalacostraca</taxon>
        <taxon>Eucarida</taxon>
        <taxon>Decapoda</taxon>
        <taxon>Pleocyemata</taxon>
        <taxon>Brachyura</taxon>
        <taxon>Eubrachyura</taxon>
        <taxon>Portunoidea</taxon>
        <taxon>Portunidae</taxon>
        <taxon>Portuninae</taxon>
        <taxon>Portunus</taxon>
    </lineage>
</organism>
<dbReference type="AlphaFoldDB" id="A0A5B7IJN3"/>
<gene>
    <name evidence="1" type="ORF">E2C01_075638</name>
</gene>